<keyword evidence="3" id="KW-1185">Reference proteome</keyword>
<organism evidence="2 3">
    <name type="scientific">Toxocara canis</name>
    <name type="common">Canine roundworm</name>
    <dbReference type="NCBI Taxonomy" id="6265"/>
    <lineage>
        <taxon>Eukaryota</taxon>
        <taxon>Metazoa</taxon>
        <taxon>Ecdysozoa</taxon>
        <taxon>Nematoda</taxon>
        <taxon>Chromadorea</taxon>
        <taxon>Rhabditida</taxon>
        <taxon>Spirurina</taxon>
        <taxon>Ascaridomorpha</taxon>
        <taxon>Ascaridoidea</taxon>
        <taxon>Toxocaridae</taxon>
        <taxon>Toxocara</taxon>
    </lineage>
</organism>
<name>A0A0B2VRG2_TOXCA</name>
<reference evidence="2 3" key="1">
    <citation type="submission" date="2014-11" db="EMBL/GenBank/DDBJ databases">
        <title>Genetic blueprint of the zoonotic pathogen Toxocara canis.</title>
        <authorList>
            <person name="Zhu X.-Q."/>
            <person name="Korhonen P.K."/>
            <person name="Cai H."/>
            <person name="Young N.D."/>
            <person name="Nejsum P."/>
            <person name="von Samson-Himmelstjerna G."/>
            <person name="Boag P.R."/>
            <person name="Tan P."/>
            <person name="Li Q."/>
            <person name="Min J."/>
            <person name="Yang Y."/>
            <person name="Wang X."/>
            <person name="Fang X."/>
            <person name="Hall R.S."/>
            <person name="Hofmann A."/>
            <person name="Sternberg P.W."/>
            <person name="Jex A.R."/>
            <person name="Gasser R.B."/>
        </authorList>
    </citation>
    <scope>NUCLEOTIDE SEQUENCE [LARGE SCALE GENOMIC DNA]</scope>
    <source>
        <strain evidence="2">PN_DK_2014</strain>
    </source>
</reference>
<dbReference type="Proteomes" id="UP000031036">
    <property type="component" value="Unassembled WGS sequence"/>
</dbReference>
<evidence type="ECO:0000256" key="1">
    <source>
        <dbReference type="SAM" id="Phobius"/>
    </source>
</evidence>
<dbReference type="AlphaFoldDB" id="A0A0B2VRG2"/>
<comment type="caution">
    <text evidence="2">The sequence shown here is derived from an EMBL/GenBank/DDBJ whole genome shotgun (WGS) entry which is preliminary data.</text>
</comment>
<feature type="non-terminal residue" evidence="2">
    <location>
        <position position="1"/>
    </location>
</feature>
<feature type="non-terminal residue" evidence="2">
    <location>
        <position position="127"/>
    </location>
</feature>
<dbReference type="EMBL" id="JPKZ01001088">
    <property type="protein sequence ID" value="KHN83997.1"/>
    <property type="molecule type" value="Genomic_DNA"/>
</dbReference>
<proteinExistence type="predicted"/>
<protein>
    <submittedName>
        <fullName evidence="2">Uncharacterized protein</fullName>
    </submittedName>
</protein>
<keyword evidence="1" id="KW-0812">Transmembrane</keyword>
<sequence length="127" mass="14831">SSKDVSLYFLLISLYFLRILTSIHWQSSTLLTLTLKVLTFANISLYHIECFSLLNISQGPMRVLFSLWHRSEQSGTHTDYSIQIGRKKLIPQMHRFCLSCGDIYIFALTQHFNSFYSKAYPVRLFNV</sequence>
<keyword evidence="1" id="KW-1133">Transmembrane helix</keyword>
<gene>
    <name evidence="2" type="ORF">Tcan_00539</name>
</gene>
<feature type="transmembrane region" description="Helical" evidence="1">
    <location>
        <begin position="7"/>
        <end position="25"/>
    </location>
</feature>
<evidence type="ECO:0000313" key="3">
    <source>
        <dbReference type="Proteomes" id="UP000031036"/>
    </source>
</evidence>
<evidence type="ECO:0000313" key="2">
    <source>
        <dbReference type="EMBL" id="KHN83997.1"/>
    </source>
</evidence>
<keyword evidence="1" id="KW-0472">Membrane</keyword>
<accession>A0A0B2VRG2</accession>